<dbReference type="AlphaFoldDB" id="A0A0K0FJW0"/>
<name>A0A0K0FJW0_STRVS</name>
<accession>A0A0K0FJW0</accession>
<dbReference type="Proteomes" id="UP000035680">
    <property type="component" value="Unassembled WGS sequence"/>
</dbReference>
<reference evidence="2" key="2">
    <citation type="submission" date="2015-08" db="UniProtKB">
        <authorList>
            <consortium name="WormBaseParasite"/>
        </authorList>
    </citation>
    <scope>IDENTIFICATION</scope>
</reference>
<keyword evidence="1" id="KW-1185">Reference proteome</keyword>
<evidence type="ECO:0000313" key="2">
    <source>
        <dbReference type="WBParaSite" id="SVE_0932100.1"/>
    </source>
</evidence>
<organism evidence="1 2">
    <name type="scientific">Strongyloides venezuelensis</name>
    <name type="common">Threadworm</name>
    <dbReference type="NCBI Taxonomy" id="75913"/>
    <lineage>
        <taxon>Eukaryota</taxon>
        <taxon>Metazoa</taxon>
        <taxon>Ecdysozoa</taxon>
        <taxon>Nematoda</taxon>
        <taxon>Chromadorea</taxon>
        <taxon>Rhabditida</taxon>
        <taxon>Tylenchina</taxon>
        <taxon>Panagrolaimomorpha</taxon>
        <taxon>Strongyloidoidea</taxon>
        <taxon>Strongyloididae</taxon>
        <taxon>Strongyloides</taxon>
    </lineage>
</organism>
<evidence type="ECO:0000313" key="1">
    <source>
        <dbReference type="Proteomes" id="UP000035680"/>
    </source>
</evidence>
<proteinExistence type="predicted"/>
<reference evidence="1" key="1">
    <citation type="submission" date="2014-07" db="EMBL/GenBank/DDBJ databases">
        <authorList>
            <person name="Martin A.A"/>
            <person name="De Silva N."/>
        </authorList>
    </citation>
    <scope>NUCLEOTIDE SEQUENCE</scope>
</reference>
<protein>
    <submittedName>
        <fullName evidence="2">Autophagy-related protein 101</fullName>
    </submittedName>
</protein>
<sequence>MEIPPNHVAALHDLSMQVSTLLKSRSLACDEGTISLVLENVPPKTFTSSCESRVINLISGTINRLLEEESSNTFQGAENEEITLLIDRFESSFKNTTIVAEPSTDMVANWGEQPEFNSSKYQKFTE</sequence>
<dbReference type="WBParaSite" id="SVE_0932100.1">
    <property type="protein sequence ID" value="SVE_0932100.1"/>
    <property type="gene ID" value="SVE_0932100"/>
</dbReference>